<dbReference type="RefSeq" id="WP_133673996.1">
    <property type="nucleotide sequence ID" value="NZ_BSPM01000004.1"/>
</dbReference>
<evidence type="ECO:0000313" key="8">
    <source>
        <dbReference type="EMBL" id="TDP85418.1"/>
    </source>
</evidence>
<dbReference type="GO" id="GO:0005524">
    <property type="term" value="F:ATP binding"/>
    <property type="evidence" value="ECO:0007669"/>
    <property type="project" value="UniProtKB-KW"/>
</dbReference>
<evidence type="ECO:0000256" key="5">
    <source>
        <dbReference type="ARBA" id="ARBA00023118"/>
    </source>
</evidence>
<dbReference type="Pfam" id="PF00270">
    <property type="entry name" value="DEAD"/>
    <property type="match status" value="1"/>
</dbReference>
<dbReference type="GO" id="GO:0003676">
    <property type="term" value="F:nucleic acid binding"/>
    <property type="evidence" value="ECO:0007669"/>
    <property type="project" value="InterPro"/>
</dbReference>
<keyword evidence="3 8" id="KW-0347">Helicase</keyword>
<protein>
    <submittedName>
        <fullName evidence="8">CRISPR-associated endonuclease/helicase Cas3</fullName>
    </submittedName>
</protein>
<dbReference type="PROSITE" id="PS51643">
    <property type="entry name" value="HD_CAS3"/>
    <property type="match status" value="1"/>
</dbReference>
<reference evidence="8 9" key="1">
    <citation type="submission" date="2019-03" db="EMBL/GenBank/DDBJ databases">
        <title>Genomic Encyclopedia of Type Strains, Phase IV (KMG-IV): sequencing the most valuable type-strain genomes for metagenomic binning, comparative biology and taxonomic classification.</title>
        <authorList>
            <person name="Goeker M."/>
        </authorList>
    </citation>
    <scope>NUCLEOTIDE SEQUENCE [LARGE SCALE GENOMIC DNA]</scope>
    <source>
        <strain evidence="8 9">DSM 102969</strain>
    </source>
</reference>
<dbReference type="SMART" id="SM00490">
    <property type="entry name" value="HELICc"/>
    <property type="match status" value="1"/>
</dbReference>
<feature type="compositionally biased region" description="Low complexity" evidence="6">
    <location>
        <begin position="861"/>
        <end position="870"/>
    </location>
</feature>
<feature type="domain" description="HD Cas3-type" evidence="7">
    <location>
        <begin position="735"/>
        <end position="917"/>
    </location>
</feature>
<dbReference type="GO" id="GO:0016787">
    <property type="term" value="F:hydrolase activity"/>
    <property type="evidence" value="ECO:0007669"/>
    <property type="project" value="UniProtKB-KW"/>
</dbReference>
<dbReference type="GO" id="GO:0051607">
    <property type="term" value="P:defense response to virus"/>
    <property type="evidence" value="ECO:0007669"/>
    <property type="project" value="UniProtKB-KW"/>
</dbReference>
<evidence type="ECO:0000256" key="6">
    <source>
        <dbReference type="SAM" id="MobiDB-lite"/>
    </source>
</evidence>
<name>A0A4V3CW89_9HYPH</name>
<evidence type="ECO:0000313" key="9">
    <source>
        <dbReference type="Proteomes" id="UP000294547"/>
    </source>
</evidence>
<feature type="region of interest" description="Disordered" evidence="6">
    <location>
        <begin position="855"/>
        <end position="880"/>
    </location>
</feature>
<keyword evidence="2" id="KW-0378">Hydrolase</keyword>
<keyword evidence="8" id="KW-0255">Endonuclease</keyword>
<dbReference type="InterPro" id="IPR027417">
    <property type="entry name" value="P-loop_NTPase"/>
</dbReference>
<evidence type="ECO:0000256" key="2">
    <source>
        <dbReference type="ARBA" id="ARBA00022801"/>
    </source>
</evidence>
<keyword evidence="4" id="KW-0067">ATP-binding</keyword>
<dbReference type="InterPro" id="IPR054712">
    <property type="entry name" value="Cas3-like_dom"/>
</dbReference>
<dbReference type="Proteomes" id="UP000294547">
    <property type="component" value="Unassembled WGS sequence"/>
</dbReference>
<sequence>MDADDVGSAFAALTSDGADAAGPARMPYPWQIRLYERFLAGRLPDRLDIPTGLGKSSVMALWLIARARGAPVPRRLVYVVDRRAIVDQATELATRIALALGSESTIAAGLRAGLGLGPGATLAVSTLRGRFADNRLWLEDPTRPAIVVGTVDMIGSRLLFQGYGVGQRARSVHAGLIAQDTLVVLDEAHLSPAFARLLAAAADLGPVAGATLPPRLTVMALSATAATTGGAPFALDATDRADDRVRRRLAAPKPITLLADDGLGALDAELASRAWDAADEGRAAVRVVVYCDRRDAARKVHAALEKRIAALKKAGGAADLVLMTGERRVKEREALADHPAMRRFRDGIRTDGAAGPAFLVATSAGEVGVDLDADAMVSDLVAHERMIQRLGRVNRRGEAASAPVVVVAPPGEAKSPDDVETRRRRLAALLALPALPDGTLDGSIEGVRLLAERAEADPAVAAVIAAATTPDPLAPPLTTALLEAWSLTGLKRHTGRPDAIDPWLRGWVDDEPQMRVAWRRHLPWPAESADADAALLDRATDFFEAAPIHPSETLEAPVLRVVQTLQKRLVGGFQRPRTAGDADAAPTGRGLRPGVLFVLADDGEAVDGRRADELARALATPRELEKLKRAWVGRTLVLDAALGGLDGAGLLTEAAPDAPVPTIDGDLPRDDDASGWTAAERADVGFTVAVRPAAAETARATAFRLLLGDEDATDREALVVELRPADLAARADAALASRAQSLVDHTAMIVEEAERLSSVLDLDEPHRRMLAAAARLHDRGKDVDAWQDAMGAPKAGRPFAKTVNPRFLGDLGGYRHEFGSLVEALDDDELAALQDDLRDLALHLVAAHHGHARPTIRAVLPSPRRAGPGKPARRSLPPSMLQPVAMEAALRFARLQRRWGPWGLAWWEAVFRAADWAASRRNERRGTDGETA</sequence>
<dbReference type="OrthoDB" id="9815222at2"/>
<evidence type="ECO:0000256" key="4">
    <source>
        <dbReference type="ARBA" id="ARBA00022840"/>
    </source>
</evidence>
<dbReference type="AlphaFoldDB" id="A0A4V3CW89"/>
<dbReference type="SMART" id="SM00487">
    <property type="entry name" value="DEXDc"/>
    <property type="match status" value="1"/>
</dbReference>
<dbReference type="InterPro" id="IPR013444">
    <property type="entry name" value="Helicase_Cas3_CRISPR-ass_Anaes"/>
</dbReference>
<dbReference type="GO" id="GO:0004519">
    <property type="term" value="F:endonuclease activity"/>
    <property type="evidence" value="ECO:0007669"/>
    <property type="project" value="UniProtKB-KW"/>
</dbReference>
<dbReference type="InterPro" id="IPR011545">
    <property type="entry name" value="DEAD/DEAH_box_helicase_dom"/>
</dbReference>
<keyword evidence="8" id="KW-0540">Nuclease</keyword>
<evidence type="ECO:0000256" key="3">
    <source>
        <dbReference type="ARBA" id="ARBA00022806"/>
    </source>
</evidence>
<dbReference type="Gene3D" id="3.40.50.300">
    <property type="entry name" value="P-loop containing nucleotide triphosphate hydrolases"/>
    <property type="match status" value="2"/>
</dbReference>
<keyword evidence="9" id="KW-1185">Reference proteome</keyword>
<accession>A0A4V3CW89</accession>
<keyword evidence="5" id="KW-0051">Antiviral defense</keyword>
<dbReference type="InterPro" id="IPR001650">
    <property type="entry name" value="Helicase_C-like"/>
</dbReference>
<dbReference type="GO" id="GO:0004386">
    <property type="term" value="F:helicase activity"/>
    <property type="evidence" value="ECO:0007669"/>
    <property type="project" value="UniProtKB-KW"/>
</dbReference>
<dbReference type="SUPFAM" id="SSF52540">
    <property type="entry name" value="P-loop containing nucleoside triphosphate hydrolases"/>
    <property type="match status" value="1"/>
</dbReference>
<gene>
    <name evidence="8" type="ORF">EDD54_2271</name>
</gene>
<dbReference type="InterPro" id="IPR006483">
    <property type="entry name" value="CRISPR-assoc_Cas3_HD"/>
</dbReference>
<dbReference type="EMBL" id="SNXY01000007">
    <property type="protein sequence ID" value="TDP85418.1"/>
    <property type="molecule type" value="Genomic_DNA"/>
</dbReference>
<comment type="caution">
    <text evidence="8">The sequence shown here is derived from an EMBL/GenBank/DDBJ whole genome shotgun (WGS) entry which is preliminary data.</text>
</comment>
<dbReference type="NCBIfam" id="TIGR02621">
    <property type="entry name" value="cas3_GSU0051"/>
    <property type="match status" value="1"/>
</dbReference>
<evidence type="ECO:0000256" key="1">
    <source>
        <dbReference type="ARBA" id="ARBA00022741"/>
    </source>
</evidence>
<dbReference type="SUPFAM" id="SSF109604">
    <property type="entry name" value="HD-domain/PDEase-like"/>
    <property type="match status" value="1"/>
</dbReference>
<keyword evidence="1" id="KW-0547">Nucleotide-binding</keyword>
<evidence type="ECO:0000259" key="7">
    <source>
        <dbReference type="PROSITE" id="PS51643"/>
    </source>
</evidence>
<organism evidence="8 9">
    <name type="scientific">Oharaeibacter diazotrophicus</name>
    <dbReference type="NCBI Taxonomy" id="1920512"/>
    <lineage>
        <taxon>Bacteria</taxon>
        <taxon>Pseudomonadati</taxon>
        <taxon>Pseudomonadota</taxon>
        <taxon>Alphaproteobacteria</taxon>
        <taxon>Hyphomicrobiales</taxon>
        <taxon>Pleomorphomonadaceae</taxon>
        <taxon>Oharaeibacter</taxon>
    </lineage>
</organism>
<proteinExistence type="predicted"/>
<dbReference type="Pfam" id="PF22590">
    <property type="entry name" value="Cas3-like_C_2"/>
    <property type="match status" value="1"/>
</dbReference>
<dbReference type="InterPro" id="IPR014001">
    <property type="entry name" value="Helicase_ATP-bd"/>
</dbReference>